<dbReference type="Proteomes" id="UP001648503">
    <property type="component" value="Unassembled WGS sequence"/>
</dbReference>
<organism evidence="6 7">
    <name type="scientific">Batrachochytrium salamandrivorans</name>
    <dbReference type="NCBI Taxonomy" id="1357716"/>
    <lineage>
        <taxon>Eukaryota</taxon>
        <taxon>Fungi</taxon>
        <taxon>Fungi incertae sedis</taxon>
        <taxon>Chytridiomycota</taxon>
        <taxon>Chytridiomycota incertae sedis</taxon>
        <taxon>Chytridiomycetes</taxon>
        <taxon>Rhizophydiales</taxon>
        <taxon>Rhizophydiales incertae sedis</taxon>
        <taxon>Batrachochytrium</taxon>
    </lineage>
</organism>
<name>A0ABQ8FD90_9FUNG</name>
<comment type="similarity">
    <text evidence="4">Belongs to the DONSON family.</text>
</comment>
<keyword evidence="7" id="KW-1185">Reference proteome</keyword>
<dbReference type="PANTHER" id="PTHR12972:SF0">
    <property type="entry name" value="PROTEIN DOWNSTREAM NEIGHBOR OF SON"/>
    <property type="match status" value="1"/>
</dbReference>
<dbReference type="PANTHER" id="PTHR12972">
    <property type="entry name" value="DOWNSTREAM NEIGHBOR OF SON"/>
    <property type="match status" value="1"/>
</dbReference>
<reference evidence="6 7" key="1">
    <citation type="submission" date="2021-02" db="EMBL/GenBank/DDBJ databases">
        <title>Variation within the Batrachochytrium salamandrivorans European outbreak.</title>
        <authorList>
            <person name="Kelly M."/>
            <person name="Pasmans F."/>
            <person name="Shea T.P."/>
            <person name="Munoz J.F."/>
            <person name="Carranza S."/>
            <person name="Cuomo C.A."/>
            <person name="Martel A."/>
        </authorList>
    </citation>
    <scope>NUCLEOTIDE SEQUENCE [LARGE SCALE GENOMIC DNA]</scope>
    <source>
        <strain evidence="6 7">AMFP18/2</strain>
    </source>
</reference>
<feature type="compositionally biased region" description="Polar residues" evidence="5">
    <location>
        <begin position="25"/>
        <end position="39"/>
    </location>
</feature>
<feature type="region of interest" description="Disordered" evidence="5">
    <location>
        <begin position="131"/>
        <end position="187"/>
    </location>
</feature>
<accession>A0ABQ8FD90</accession>
<dbReference type="EMBL" id="JAFCIX010000242">
    <property type="protein sequence ID" value="KAH6596257.1"/>
    <property type="molecule type" value="Genomic_DNA"/>
</dbReference>
<evidence type="ECO:0000313" key="7">
    <source>
        <dbReference type="Proteomes" id="UP001648503"/>
    </source>
</evidence>
<evidence type="ECO:0000256" key="5">
    <source>
        <dbReference type="SAM" id="MobiDB-lite"/>
    </source>
</evidence>
<evidence type="ECO:0000256" key="1">
    <source>
        <dbReference type="ARBA" id="ARBA00004123"/>
    </source>
</evidence>
<evidence type="ECO:0000256" key="4">
    <source>
        <dbReference type="ARBA" id="ARBA00025806"/>
    </source>
</evidence>
<evidence type="ECO:0000313" key="6">
    <source>
        <dbReference type="EMBL" id="KAH6596257.1"/>
    </source>
</evidence>
<gene>
    <name evidence="6" type="ORF">BASA50_005300</name>
</gene>
<dbReference type="InterPro" id="IPR024861">
    <property type="entry name" value="Donson"/>
</dbReference>
<feature type="region of interest" description="Disordered" evidence="5">
    <location>
        <begin position="553"/>
        <end position="579"/>
    </location>
</feature>
<evidence type="ECO:0000256" key="2">
    <source>
        <dbReference type="ARBA" id="ARBA00022473"/>
    </source>
</evidence>
<keyword evidence="3" id="KW-0539">Nucleus</keyword>
<protein>
    <submittedName>
        <fullName evidence="6">Uncharacterized protein</fullName>
    </submittedName>
</protein>
<proteinExistence type="inferred from homology"/>
<comment type="subcellular location">
    <subcellularLocation>
        <location evidence="1">Nucleus</location>
    </subcellularLocation>
</comment>
<feature type="region of interest" description="Disordered" evidence="5">
    <location>
        <begin position="1"/>
        <end position="64"/>
    </location>
</feature>
<sequence>MTEGLDMTAQGSSSSPTRPGEQLGEQLSSLSQKEIQSPRSGRPKRTKPEISRTNITETLVAKRRRQEATYACPAAYTTALSHSNSSRSPIAACLNNDQSAIPTRSILSIPAAMPRLGQLFKSPAQSVSSSAANTILKSDPPPLPLGRDIPTSMPFNKPQLAASRNARPRNPFIIRQDLPVGSQTNKARSPFSLLAESLTNRPCSDSTAIPKTELPPTTQEKAACASNTTSIPYANLEENNDAKATSAAAYIADKSPMDNLLRPIHTDTLATYTGIDSCNDPAVPQGLQPKAASSSDESHLYPTTKESTKESIPEAVEESFSKEDTHSFYGLLSRKQNISSFQKDMKKLAQWKDAVLAPTESAHIDIQKPIVAVIDKEPKLQRQIRVRDSIPHVDSTLKTEIVVLSEYSLEWCSFENSLQESRCLSLFASSLEPSMAPCEQFMRSTFHWSYSSNSAPPVLQQLRARILSKHRQGATMLDHEQLELKIFQEHEEECLISKKPIQDDNTAPSSNGISPPFIAYISRVSDGVKIELEKEDIGWEIVETIPDIVKTAASHGRSSGSYPLDMEKDHEDGDSEDEVGADDSVVACKTHKQGRTRNLATIKICDSRSAHALFDYLLNWTDPGIEARATSLPTLFSPKPFVNAQLKRMKVLRNSLVQVAVEDSVTGQSTLQPMYKLHLSGIILPTQLQDMLSCLAEHQQRLATLSVDLGEHAAFSVTLATHQHTIGIPPIFSSASDASLLHSVQNIKAENGWLTMK</sequence>
<evidence type="ECO:0000256" key="3">
    <source>
        <dbReference type="ARBA" id="ARBA00023242"/>
    </source>
</evidence>
<feature type="region of interest" description="Disordered" evidence="5">
    <location>
        <begin position="280"/>
        <end position="312"/>
    </location>
</feature>
<comment type="caution">
    <text evidence="6">The sequence shown here is derived from an EMBL/GenBank/DDBJ whole genome shotgun (WGS) entry which is preliminary data.</text>
</comment>
<keyword evidence="2" id="KW-0217">Developmental protein</keyword>